<dbReference type="EMBL" id="FOZC01000002">
    <property type="protein sequence ID" value="SFR66374.1"/>
    <property type="molecule type" value="Genomic_DNA"/>
</dbReference>
<evidence type="ECO:0000256" key="2">
    <source>
        <dbReference type="ARBA" id="ARBA00022670"/>
    </source>
</evidence>
<keyword evidence="3" id="KW-0378">Hydrolase</keyword>
<keyword evidence="5" id="KW-0472">Membrane</keyword>
<dbReference type="PROSITE" id="PS51935">
    <property type="entry name" value="NLPC_P60"/>
    <property type="match status" value="1"/>
</dbReference>
<dbReference type="GO" id="GO:0006508">
    <property type="term" value="P:proteolysis"/>
    <property type="evidence" value="ECO:0007669"/>
    <property type="project" value="UniProtKB-KW"/>
</dbReference>
<comment type="similarity">
    <text evidence="1">Belongs to the peptidase C40 family.</text>
</comment>
<accession>A0A1I0BEB0</accession>
<evidence type="ECO:0000256" key="5">
    <source>
        <dbReference type="SAM" id="Phobius"/>
    </source>
</evidence>
<dbReference type="RefSeq" id="WP_051684522.1">
    <property type="nucleotide sequence ID" value="NZ_FOIL01000004.1"/>
</dbReference>
<protein>
    <submittedName>
        <fullName evidence="7">NlpC/P60 family protein</fullName>
    </submittedName>
</protein>
<sequence>MIETHNYDGTMTLRTAVFGKIAMIFMIWMMVFAFGSFKAYAGPSEEELVGIEEEEEEAVTDGQDVVDFASQFIGNPYRYGGMSLTKGTDCSGFVKSVFANFGYNLPHQSQSMMSVGTAVASLDQAEPGDIIVYPHHVGIYVGDGQLLSALGRKYGITVHSATYSRIKAIRRLV</sequence>
<dbReference type="eggNOG" id="COG0791">
    <property type="taxonomic scope" value="Bacteria"/>
</dbReference>
<dbReference type="OrthoDB" id="9808890at2"/>
<gene>
    <name evidence="8" type="ORF">SAMN02910262_00380</name>
    <name evidence="7" type="ORF">SAMN04487771_100417</name>
</gene>
<dbReference type="AlphaFoldDB" id="A0A1I0BEB0"/>
<dbReference type="PANTHER" id="PTHR47053">
    <property type="entry name" value="MUREIN DD-ENDOPEPTIDASE MEPH-RELATED"/>
    <property type="match status" value="1"/>
</dbReference>
<dbReference type="GO" id="GO:0008234">
    <property type="term" value="F:cysteine-type peptidase activity"/>
    <property type="evidence" value="ECO:0007669"/>
    <property type="project" value="UniProtKB-KW"/>
</dbReference>
<dbReference type="Proteomes" id="UP000199820">
    <property type="component" value="Unassembled WGS sequence"/>
</dbReference>
<keyword evidence="9" id="KW-1185">Reference proteome</keyword>
<evidence type="ECO:0000259" key="6">
    <source>
        <dbReference type="PROSITE" id="PS51935"/>
    </source>
</evidence>
<evidence type="ECO:0000256" key="1">
    <source>
        <dbReference type="ARBA" id="ARBA00007074"/>
    </source>
</evidence>
<dbReference type="Proteomes" id="UP000214760">
    <property type="component" value="Unassembled WGS sequence"/>
</dbReference>
<proteinExistence type="inferred from homology"/>
<dbReference type="InterPro" id="IPR000064">
    <property type="entry name" value="NLP_P60_dom"/>
</dbReference>
<evidence type="ECO:0000313" key="9">
    <source>
        <dbReference type="Proteomes" id="UP000199820"/>
    </source>
</evidence>
<dbReference type="Gene3D" id="3.90.1720.10">
    <property type="entry name" value="endopeptidase domain like (from Nostoc punctiforme)"/>
    <property type="match status" value="1"/>
</dbReference>
<dbReference type="SUPFAM" id="SSF54001">
    <property type="entry name" value="Cysteine proteinases"/>
    <property type="match status" value="1"/>
</dbReference>
<keyword evidence="5" id="KW-0812">Transmembrane</keyword>
<evidence type="ECO:0000256" key="4">
    <source>
        <dbReference type="ARBA" id="ARBA00022807"/>
    </source>
</evidence>
<reference evidence="9 10" key="1">
    <citation type="submission" date="2016-10" db="EMBL/GenBank/DDBJ databases">
        <authorList>
            <person name="de Groot N.N."/>
        </authorList>
    </citation>
    <scope>NUCLEOTIDE SEQUENCE [LARGE SCALE GENOMIC DNA]</scope>
    <source>
        <strain evidence="8 10">F</strain>
        <strain evidence="7 9">KH1P1</strain>
    </source>
</reference>
<evidence type="ECO:0000313" key="7">
    <source>
        <dbReference type="EMBL" id="SET05128.1"/>
    </source>
</evidence>
<keyword evidence="2" id="KW-0645">Protease</keyword>
<keyword evidence="5" id="KW-1133">Transmembrane helix</keyword>
<feature type="transmembrane region" description="Helical" evidence="5">
    <location>
        <begin position="21"/>
        <end position="41"/>
    </location>
</feature>
<dbReference type="InterPro" id="IPR038765">
    <property type="entry name" value="Papain-like_cys_pep_sf"/>
</dbReference>
<evidence type="ECO:0000313" key="10">
    <source>
        <dbReference type="Proteomes" id="UP000214760"/>
    </source>
</evidence>
<evidence type="ECO:0000256" key="3">
    <source>
        <dbReference type="ARBA" id="ARBA00022801"/>
    </source>
</evidence>
<organism evidence="7 9">
    <name type="scientific">[Clostridium] aminophilum</name>
    <dbReference type="NCBI Taxonomy" id="1526"/>
    <lineage>
        <taxon>Bacteria</taxon>
        <taxon>Bacillati</taxon>
        <taxon>Bacillota</taxon>
        <taxon>Clostridia</taxon>
        <taxon>Lachnospirales</taxon>
        <taxon>Lachnospiraceae</taxon>
    </lineage>
</organism>
<dbReference type="InterPro" id="IPR051202">
    <property type="entry name" value="Peptidase_C40"/>
</dbReference>
<dbReference type="Pfam" id="PF00877">
    <property type="entry name" value="NLPC_P60"/>
    <property type="match status" value="1"/>
</dbReference>
<keyword evidence="4" id="KW-0788">Thiol protease</keyword>
<dbReference type="PANTHER" id="PTHR47053:SF1">
    <property type="entry name" value="MUREIN DD-ENDOPEPTIDASE MEPH-RELATED"/>
    <property type="match status" value="1"/>
</dbReference>
<feature type="domain" description="NlpC/P60" evidence="6">
    <location>
        <begin position="59"/>
        <end position="173"/>
    </location>
</feature>
<evidence type="ECO:0000313" key="8">
    <source>
        <dbReference type="EMBL" id="SFR66374.1"/>
    </source>
</evidence>
<name>A0A1I0BEB0_9FIRM</name>
<dbReference type="EMBL" id="FOIL01000004">
    <property type="protein sequence ID" value="SET05128.1"/>
    <property type="molecule type" value="Genomic_DNA"/>
</dbReference>